<protein>
    <recommendedName>
        <fullName evidence="4">Type 1 fimbrial protein</fullName>
    </recommendedName>
</protein>
<gene>
    <name evidence="2" type="ORF">HII27_09765</name>
</gene>
<sequence length="102" mass="10936">MKTIHVVCLALAALTLSSPLLAQTGTSSGKIHFVGKIVEGGCNVVPQAQIMQVNCYRDGKNQLHQITLPAAGNAPIMQTYGTVSQRTLSAHPELREVTISYF</sequence>
<evidence type="ECO:0000256" key="1">
    <source>
        <dbReference type="SAM" id="SignalP"/>
    </source>
</evidence>
<keyword evidence="1" id="KW-0732">Signal</keyword>
<name>A0ABR6RSK3_9ENTR</name>
<dbReference type="GeneID" id="98388931"/>
<feature type="signal peptide" evidence="1">
    <location>
        <begin position="1"/>
        <end position="22"/>
    </location>
</feature>
<evidence type="ECO:0000313" key="2">
    <source>
        <dbReference type="EMBL" id="MBC1186004.1"/>
    </source>
</evidence>
<comment type="caution">
    <text evidence="2">The sequence shown here is derived from an EMBL/GenBank/DDBJ whole genome shotgun (WGS) entry which is preliminary data.</text>
</comment>
<dbReference type="RefSeq" id="WP_185667707.1">
    <property type="nucleotide sequence ID" value="NZ_CP162271.1"/>
</dbReference>
<dbReference type="Proteomes" id="UP000607331">
    <property type="component" value="Unassembled WGS sequence"/>
</dbReference>
<proteinExistence type="predicted"/>
<dbReference type="EMBL" id="JABBJF010000006">
    <property type="protein sequence ID" value="MBC1186004.1"/>
    <property type="molecule type" value="Genomic_DNA"/>
</dbReference>
<evidence type="ECO:0000313" key="3">
    <source>
        <dbReference type="Proteomes" id="UP000607331"/>
    </source>
</evidence>
<feature type="chain" id="PRO_5046820786" description="Type 1 fimbrial protein" evidence="1">
    <location>
        <begin position="23"/>
        <end position="102"/>
    </location>
</feature>
<accession>A0ABR6RSK3</accession>
<reference evidence="2 3" key="1">
    <citation type="submission" date="2020-04" db="EMBL/GenBank/DDBJ databases">
        <title>The draft genome of Kluyvera sichuanensis strain SCKS090646.</title>
        <authorList>
            <person name="Wei L."/>
            <person name="Liu L."/>
            <person name="Feng Y."/>
            <person name="Zong Z."/>
        </authorList>
    </citation>
    <scope>NUCLEOTIDE SEQUENCE [LARGE SCALE GENOMIC DNA]</scope>
    <source>
        <strain evidence="2 3">090646</strain>
    </source>
</reference>
<keyword evidence="3" id="KW-1185">Reference proteome</keyword>
<evidence type="ECO:0008006" key="4">
    <source>
        <dbReference type="Google" id="ProtNLM"/>
    </source>
</evidence>
<organism evidence="2 3">
    <name type="scientific">Kluyvera sichuanensis</name>
    <dbReference type="NCBI Taxonomy" id="2725494"/>
    <lineage>
        <taxon>Bacteria</taxon>
        <taxon>Pseudomonadati</taxon>
        <taxon>Pseudomonadota</taxon>
        <taxon>Gammaproteobacteria</taxon>
        <taxon>Enterobacterales</taxon>
        <taxon>Enterobacteriaceae</taxon>
        <taxon>Kluyvera</taxon>
    </lineage>
</organism>